<dbReference type="CDD" id="cd01400">
    <property type="entry name" value="6PGL"/>
    <property type="match status" value="1"/>
</dbReference>
<dbReference type="InterPro" id="IPR006148">
    <property type="entry name" value="Glc/Gal-6P_isomerase"/>
</dbReference>
<comment type="similarity">
    <text evidence="1">Belongs to the glucosamine/galactosamine-6-phosphate isomerase family. 6-phosphogluconolactonase subfamily.</text>
</comment>
<evidence type="ECO:0000256" key="1">
    <source>
        <dbReference type="ARBA" id="ARBA00010662"/>
    </source>
</evidence>
<comment type="caution">
    <text evidence="3">The sequence shown here is derived from an EMBL/GenBank/DDBJ whole genome shotgun (WGS) entry which is preliminary data.</text>
</comment>
<feature type="domain" description="Glucosamine/galactosamine-6-phosphate isomerase" evidence="2">
    <location>
        <begin position="23"/>
        <end position="225"/>
    </location>
</feature>
<dbReference type="Gene3D" id="3.40.50.1360">
    <property type="match status" value="1"/>
</dbReference>
<dbReference type="GO" id="GO:0017057">
    <property type="term" value="F:6-phosphogluconolactonase activity"/>
    <property type="evidence" value="ECO:0007669"/>
    <property type="project" value="UniProtKB-EC"/>
</dbReference>
<evidence type="ECO:0000259" key="2">
    <source>
        <dbReference type="Pfam" id="PF01182"/>
    </source>
</evidence>
<evidence type="ECO:0000313" key="3">
    <source>
        <dbReference type="EMBL" id="OIR01203.1"/>
    </source>
</evidence>
<sequence length="238" mass="25778">MHEPENDARKMTFQPAQLVLHENTTALATCVAQRVADLAAQAIGNRGEFRLALAGGETPRRCYEQLRHLPVNWARVQVFFGDERCLPRGDKQRNDTMAYATLLDHVAIPPANIHTIAAEYGAYDAARNYAMLLNDYAPLDLVLLGLGEDGHTASLFPGNPATELNDAVVAVLDAPKPPPQRVSLGLPALGQARHRIFLVTGAGKRVALQAIIDGAQLPAARVGPSEWHVDRAAMPEVC</sequence>
<dbReference type="EMBL" id="MLJW01000086">
    <property type="protein sequence ID" value="OIR01203.1"/>
    <property type="molecule type" value="Genomic_DNA"/>
</dbReference>
<dbReference type="InterPro" id="IPR039104">
    <property type="entry name" value="6PGL"/>
</dbReference>
<dbReference type="GO" id="GO:0006098">
    <property type="term" value="P:pentose-phosphate shunt"/>
    <property type="evidence" value="ECO:0007669"/>
    <property type="project" value="InterPro"/>
</dbReference>
<dbReference type="PANTHER" id="PTHR11054">
    <property type="entry name" value="6-PHOSPHOGLUCONOLACTONASE"/>
    <property type="match status" value="1"/>
</dbReference>
<dbReference type="NCBIfam" id="TIGR01198">
    <property type="entry name" value="pgl"/>
    <property type="match status" value="1"/>
</dbReference>
<dbReference type="InterPro" id="IPR005900">
    <property type="entry name" value="6-phosphogluconolactonase_DevB"/>
</dbReference>
<name>A0A1J5RZR2_9ZZZZ</name>
<proteinExistence type="inferred from homology"/>
<dbReference type="AlphaFoldDB" id="A0A1J5RZR2"/>
<dbReference type="InterPro" id="IPR037171">
    <property type="entry name" value="NagB/RpiA_transferase-like"/>
</dbReference>
<protein>
    <submittedName>
        <fullName evidence="3">6-phosphogluconolactonase</fullName>
        <ecNumber evidence="3">3.1.1.31</ecNumber>
    </submittedName>
</protein>
<dbReference type="SUPFAM" id="SSF100950">
    <property type="entry name" value="NagB/RpiA/CoA transferase-like"/>
    <property type="match status" value="1"/>
</dbReference>
<dbReference type="PANTHER" id="PTHR11054:SF0">
    <property type="entry name" value="6-PHOSPHOGLUCONOLACTONASE"/>
    <property type="match status" value="1"/>
</dbReference>
<dbReference type="Pfam" id="PF01182">
    <property type="entry name" value="Glucosamine_iso"/>
    <property type="match status" value="1"/>
</dbReference>
<reference evidence="3" key="1">
    <citation type="submission" date="2016-10" db="EMBL/GenBank/DDBJ databases">
        <title>Sequence of Gallionella enrichment culture.</title>
        <authorList>
            <person name="Poehlein A."/>
            <person name="Muehling M."/>
            <person name="Daniel R."/>
        </authorList>
    </citation>
    <scope>NUCLEOTIDE SEQUENCE</scope>
</reference>
<organism evidence="3">
    <name type="scientific">mine drainage metagenome</name>
    <dbReference type="NCBI Taxonomy" id="410659"/>
    <lineage>
        <taxon>unclassified sequences</taxon>
        <taxon>metagenomes</taxon>
        <taxon>ecological metagenomes</taxon>
    </lineage>
</organism>
<keyword evidence="3" id="KW-0378">Hydrolase</keyword>
<dbReference type="GO" id="GO:0005975">
    <property type="term" value="P:carbohydrate metabolic process"/>
    <property type="evidence" value="ECO:0007669"/>
    <property type="project" value="InterPro"/>
</dbReference>
<dbReference type="EC" id="3.1.1.31" evidence="3"/>
<gene>
    <name evidence="3" type="primary">pgl_8</name>
    <name evidence="3" type="ORF">GALL_166740</name>
</gene>
<accession>A0A1J5RZR2</accession>